<protein>
    <submittedName>
        <fullName evidence="1">Uncharacterized protein</fullName>
    </submittedName>
</protein>
<sequence>MAAMTQAQMIAEINGYLLKLEAGGLGGEKISYVADQIAANGTTTIDAPALLEFTTATHYHQSTGIQLRIEDPTIPTNPPIIDASAVLKWEIQTDGKILIRSNYNGVVKFYLKLTMPVKRP</sequence>
<proteinExistence type="predicted"/>
<dbReference type="EMBL" id="PQ015378">
    <property type="protein sequence ID" value="XDJ14892.1"/>
    <property type="molecule type" value="Genomic_DNA"/>
</dbReference>
<name>A0AB39CDG1_9VIRU</name>
<organism evidence="1">
    <name type="scientific">Pseudomonas phage RVTF4</name>
    <dbReference type="NCBI Taxonomy" id="3236931"/>
    <lineage>
        <taxon>Viruses</taxon>
    </lineage>
</organism>
<evidence type="ECO:0000313" key="1">
    <source>
        <dbReference type="EMBL" id="XDJ14892.1"/>
    </source>
</evidence>
<reference evidence="1" key="1">
    <citation type="submission" date="2024-07" db="EMBL/GenBank/DDBJ databases">
        <authorList>
            <person name="Bringhurst R.M."/>
            <person name="Homer T.E."/>
        </authorList>
    </citation>
    <scope>NUCLEOTIDE SEQUENCE</scope>
</reference>
<accession>A0AB39CDG1</accession>